<keyword evidence="1" id="KW-0472">Membrane</keyword>
<feature type="transmembrane region" description="Helical" evidence="1">
    <location>
        <begin position="7"/>
        <end position="25"/>
    </location>
</feature>
<sequence length="162" mass="18548">MQKKYKKFNIIHPFLFSLFPVLFIYSQNIREISVQEIILPVLLILFAAVLLWLLARFIIKNNEKSGFIISLLLVLSFSYGHIYLLIDDFTLGNTDIGRHQYLLIPFAISFVVGTYYFVKTKVNLNNPSTISSVIAGAFIAIVLINIMTYNIENTNSFDSELT</sequence>
<reference evidence="2" key="1">
    <citation type="submission" date="2018-05" db="EMBL/GenBank/DDBJ databases">
        <authorList>
            <person name="Lanie J.A."/>
            <person name="Ng W.-L."/>
            <person name="Kazmierczak K.M."/>
            <person name="Andrzejewski T.M."/>
            <person name="Davidsen T.M."/>
            <person name="Wayne K.J."/>
            <person name="Tettelin H."/>
            <person name="Glass J.I."/>
            <person name="Rusch D."/>
            <person name="Podicherti R."/>
            <person name="Tsui H.-C.T."/>
            <person name="Winkler M.E."/>
        </authorList>
    </citation>
    <scope>NUCLEOTIDE SEQUENCE</scope>
</reference>
<protein>
    <submittedName>
        <fullName evidence="2">Uncharacterized protein</fullName>
    </submittedName>
</protein>
<organism evidence="2">
    <name type="scientific">marine metagenome</name>
    <dbReference type="NCBI Taxonomy" id="408172"/>
    <lineage>
        <taxon>unclassified sequences</taxon>
        <taxon>metagenomes</taxon>
        <taxon>ecological metagenomes</taxon>
    </lineage>
</organism>
<dbReference type="EMBL" id="UINC01024676">
    <property type="protein sequence ID" value="SVA98786.1"/>
    <property type="molecule type" value="Genomic_DNA"/>
</dbReference>
<name>A0A382AB61_9ZZZZ</name>
<evidence type="ECO:0000256" key="1">
    <source>
        <dbReference type="SAM" id="Phobius"/>
    </source>
</evidence>
<keyword evidence="1" id="KW-1133">Transmembrane helix</keyword>
<accession>A0A382AB61</accession>
<feature type="transmembrane region" description="Helical" evidence="1">
    <location>
        <begin position="37"/>
        <end position="55"/>
    </location>
</feature>
<keyword evidence="1" id="KW-0812">Transmembrane</keyword>
<proteinExistence type="predicted"/>
<feature type="non-terminal residue" evidence="2">
    <location>
        <position position="162"/>
    </location>
</feature>
<feature type="transmembrane region" description="Helical" evidence="1">
    <location>
        <begin position="98"/>
        <end position="118"/>
    </location>
</feature>
<feature type="transmembrane region" description="Helical" evidence="1">
    <location>
        <begin position="67"/>
        <end position="86"/>
    </location>
</feature>
<feature type="transmembrane region" description="Helical" evidence="1">
    <location>
        <begin position="130"/>
        <end position="151"/>
    </location>
</feature>
<dbReference type="AlphaFoldDB" id="A0A382AB61"/>
<evidence type="ECO:0000313" key="2">
    <source>
        <dbReference type="EMBL" id="SVA98786.1"/>
    </source>
</evidence>
<gene>
    <name evidence="2" type="ORF">METZ01_LOCUS151640</name>
</gene>